<sequence length="918" mass="100400">MVDRVGVFWDLQKCQPSSTLTACKVANRIRTVAARSGLVTTFNAYTDEELECPRGKYLQGTLRASGVTLIHYPHSSIKEVVEMTLAVDIMAFALDSQTSATIVIVTHRDLTYALSALRMRGFRIISIVPKNSISAELAGNVDDAISWEDVVEDSRLRFTPQFEIETEDPNLNLRVVRPEPGVASTEYVEHLRVVGDDYVPFVGSSSKNVQEPEDISVDLSRKGAGAVERSRIGTEDSSGESSLNHTVPKPPPSTSPNAPVPGRNSNSRRPCSTADLAPKFDDRFSLLVETFENSRENGNTNFPKILSSVLKSTLGMQRSRIRQLTGFSSQKKYIKLARSEGIIVSLPTNAWIEIHPRFYRAEDGQTPQMISNASPDVNPPSSSSHDTSLVPNSGTSPSPRPKFYRAKANVSHGTICAPSRKPKESASAGAGGKPLAGTKVFSETYLTSSTNSSGKSKQKSNLPTAPKFDERFSLLVEIFRDLGREVLSISPKLCSSSMRFMLERNELRMQQESGLSDPKEYLSLACTLGIIVSPENSNWVEMDPNFLGVEDGGQTSRTSVNPSACSRQRTSLKSDLANSPLQSPKSNSTKRAGVFHSAEAALSRAQEGSHWHNSTTAWPASLGEKGVVSSMQSLTAGSEWDVAVGFEDAGTVEWPVSGIEYSPGNTSPLRTTVPKPSPTSSSSYPVQEQISTSPAQTLSLDSERNVVERFSFLVETFKNTRIEGNSTFPKLTPSNLTSILRTDRSRIFQEMGFYSPNRYIRLARCEGIITSSEGAGLIEIHPSLYGVEDYNRQTSQRTNPVIAPTSRSTTPSPQVSPPNSDPDNSSPPSVSHLEGFPEKFLALYWLMRELSPSSQRVSIGVLGTSVKKNDPGLYKRSGETRLLPYLVQARSAGVVELSATEGRKYVEWVRWVGLHPTL</sequence>
<feature type="compositionally biased region" description="Polar residues" evidence="1">
    <location>
        <begin position="553"/>
        <end position="590"/>
    </location>
</feature>
<feature type="compositionally biased region" description="Low complexity" evidence="1">
    <location>
        <begin position="671"/>
        <end position="683"/>
    </location>
</feature>
<dbReference type="GO" id="GO:0010468">
    <property type="term" value="P:regulation of gene expression"/>
    <property type="evidence" value="ECO:0007669"/>
    <property type="project" value="InterPro"/>
</dbReference>
<feature type="region of interest" description="Disordered" evidence="1">
    <location>
        <begin position="550"/>
        <end position="617"/>
    </location>
</feature>
<dbReference type="CDD" id="cd10910">
    <property type="entry name" value="PIN_limkain_b1_N_like"/>
    <property type="match status" value="1"/>
</dbReference>
<evidence type="ECO:0000256" key="1">
    <source>
        <dbReference type="SAM" id="MobiDB-lite"/>
    </source>
</evidence>
<dbReference type="AlphaFoldDB" id="A0A0H2S6F9"/>
<feature type="compositionally biased region" description="Polar residues" evidence="1">
    <location>
        <begin position="235"/>
        <end position="245"/>
    </location>
</feature>
<feature type="region of interest" description="Disordered" evidence="1">
    <location>
        <begin position="414"/>
        <end position="433"/>
    </location>
</feature>
<proteinExistence type="predicted"/>
<feature type="region of interest" description="Disordered" evidence="1">
    <location>
        <begin position="367"/>
        <end position="404"/>
    </location>
</feature>
<dbReference type="PANTHER" id="PTHR14379:SF3">
    <property type="entry name" value="MEIOSIS REGULATOR AND MRNA STABILITY FACTOR 1"/>
    <property type="match status" value="1"/>
</dbReference>
<keyword evidence="4" id="KW-1185">Reference proteome</keyword>
<dbReference type="OrthoDB" id="549353at2759"/>
<feature type="region of interest" description="Disordered" evidence="1">
    <location>
        <begin position="204"/>
        <end position="276"/>
    </location>
</feature>
<gene>
    <name evidence="3" type="ORF">SCHPADRAFT_992444</name>
</gene>
<dbReference type="InterPro" id="IPR024768">
    <property type="entry name" value="Marf1"/>
</dbReference>
<organism evidence="3 4">
    <name type="scientific">Schizopora paradoxa</name>
    <dbReference type="NCBI Taxonomy" id="27342"/>
    <lineage>
        <taxon>Eukaryota</taxon>
        <taxon>Fungi</taxon>
        <taxon>Dikarya</taxon>
        <taxon>Basidiomycota</taxon>
        <taxon>Agaricomycotina</taxon>
        <taxon>Agaricomycetes</taxon>
        <taxon>Hymenochaetales</taxon>
        <taxon>Schizoporaceae</taxon>
        <taxon>Schizopora</taxon>
    </lineage>
</organism>
<dbReference type="Pfam" id="PF01936">
    <property type="entry name" value="NYN"/>
    <property type="match status" value="1"/>
</dbReference>
<reference evidence="3 4" key="1">
    <citation type="submission" date="2015-04" db="EMBL/GenBank/DDBJ databases">
        <title>Complete genome sequence of Schizopora paradoxa KUC8140, a cosmopolitan wood degrader in East Asia.</title>
        <authorList>
            <consortium name="DOE Joint Genome Institute"/>
            <person name="Min B."/>
            <person name="Park H."/>
            <person name="Jang Y."/>
            <person name="Kim J.-J."/>
            <person name="Kim K.H."/>
            <person name="Pangilinan J."/>
            <person name="Lipzen A."/>
            <person name="Riley R."/>
            <person name="Grigoriev I.V."/>
            <person name="Spatafora J.W."/>
            <person name="Choi I.-G."/>
        </authorList>
    </citation>
    <scope>NUCLEOTIDE SEQUENCE [LARGE SCALE GENOMIC DNA]</scope>
    <source>
        <strain evidence="3 4">KUC8140</strain>
    </source>
</reference>
<dbReference type="Proteomes" id="UP000053477">
    <property type="component" value="Unassembled WGS sequence"/>
</dbReference>
<dbReference type="InParanoid" id="A0A0H2S6F9"/>
<dbReference type="GO" id="GO:1905762">
    <property type="term" value="F:CCR4-NOT complex binding"/>
    <property type="evidence" value="ECO:0007669"/>
    <property type="project" value="TreeGrafter"/>
</dbReference>
<protein>
    <recommendedName>
        <fullName evidence="2">NYN domain-containing protein</fullName>
    </recommendedName>
</protein>
<dbReference type="Gene3D" id="3.40.50.1010">
    <property type="entry name" value="5'-nuclease"/>
    <property type="match status" value="1"/>
</dbReference>
<dbReference type="STRING" id="27342.A0A0H2S6F9"/>
<feature type="compositionally biased region" description="Polar residues" evidence="1">
    <location>
        <begin position="684"/>
        <end position="697"/>
    </location>
</feature>
<name>A0A0H2S6F9_9AGAM</name>
<feature type="compositionally biased region" description="Polar residues" evidence="1">
    <location>
        <begin position="367"/>
        <end position="397"/>
    </location>
</feature>
<dbReference type="InterPro" id="IPR021139">
    <property type="entry name" value="NYN"/>
</dbReference>
<accession>A0A0H2S6F9</accession>
<dbReference type="PANTHER" id="PTHR14379">
    <property type="entry name" value="LIMKAIN B LKAP"/>
    <property type="match status" value="1"/>
</dbReference>
<evidence type="ECO:0000313" key="3">
    <source>
        <dbReference type="EMBL" id="KLO19832.1"/>
    </source>
</evidence>
<evidence type="ECO:0000259" key="2">
    <source>
        <dbReference type="Pfam" id="PF01936"/>
    </source>
</evidence>
<dbReference type="GO" id="GO:0004540">
    <property type="term" value="F:RNA nuclease activity"/>
    <property type="evidence" value="ECO:0007669"/>
    <property type="project" value="InterPro"/>
</dbReference>
<feature type="domain" description="NYN" evidence="2">
    <location>
        <begin position="4"/>
        <end position="146"/>
    </location>
</feature>
<dbReference type="EMBL" id="KQ085884">
    <property type="protein sequence ID" value="KLO19832.1"/>
    <property type="molecule type" value="Genomic_DNA"/>
</dbReference>
<feature type="region of interest" description="Disordered" evidence="1">
    <location>
        <begin position="797"/>
        <end position="831"/>
    </location>
</feature>
<feature type="compositionally biased region" description="Polar residues" evidence="1">
    <location>
        <begin position="797"/>
        <end position="810"/>
    </location>
</feature>
<evidence type="ECO:0000313" key="4">
    <source>
        <dbReference type="Proteomes" id="UP000053477"/>
    </source>
</evidence>
<feature type="region of interest" description="Disordered" evidence="1">
    <location>
        <begin position="661"/>
        <end position="697"/>
    </location>
</feature>
<feature type="compositionally biased region" description="Low complexity" evidence="1">
    <location>
        <begin position="821"/>
        <end position="831"/>
    </location>
</feature>
<dbReference type="GO" id="GO:0005777">
    <property type="term" value="C:peroxisome"/>
    <property type="evidence" value="ECO:0007669"/>
    <property type="project" value="InterPro"/>
</dbReference>